<accession>A0A3E1KFD7</accession>
<proteinExistence type="predicted"/>
<gene>
    <name evidence="1" type="ORF">DZD52_18005</name>
</gene>
<name>A0A3E1KFD7_9XANT</name>
<comment type="caution">
    <text evidence="1">The sequence shown here is derived from an EMBL/GenBank/DDBJ whole genome shotgun (WGS) entry which is preliminary data.</text>
</comment>
<evidence type="ECO:0000313" key="1">
    <source>
        <dbReference type="EMBL" id="RFF37195.1"/>
    </source>
</evidence>
<protein>
    <submittedName>
        <fullName evidence="1">Uncharacterized protein</fullName>
    </submittedName>
</protein>
<dbReference type="Proteomes" id="UP000259570">
    <property type="component" value="Unassembled WGS sequence"/>
</dbReference>
<evidence type="ECO:0000313" key="2">
    <source>
        <dbReference type="Proteomes" id="UP000259570"/>
    </source>
</evidence>
<organism evidence="1 2">
    <name type="scientific">Xanthomonas nasturtii</name>
    <dbReference type="NCBI Taxonomy" id="1843581"/>
    <lineage>
        <taxon>Bacteria</taxon>
        <taxon>Pseudomonadati</taxon>
        <taxon>Pseudomonadota</taxon>
        <taxon>Gammaproteobacteria</taxon>
        <taxon>Lysobacterales</taxon>
        <taxon>Lysobacteraceae</taxon>
        <taxon>Xanthomonas</taxon>
    </lineage>
</organism>
<sequence>MTGLTGPWCRRCGQVDARFGWIDMEKRRIVHSNQHTVLDGCGARHRAGVLHPRRSSMQCAGSHLSNTQRASHTSSILRIEQVARGQVD</sequence>
<dbReference type="AlphaFoldDB" id="A0A3E1KFD7"/>
<dbReference type="EMBL" id="QUZM01000050">
    <property type="protein sequence ID" value="RFF37195.1"/>
    <property type="molecule type" value="Genomic_DNA"/>
</dbReference>
<reference evidence="1 2" key="1">
    <citation type="submission" date="2018-08" db="EMBL/GenBank/DDBJ databases">
        <title>Genome sequencing of X. nasturtii WHRI 8984.</title>
        <authorList>
            <person name="Studholme D.J."/>
            <person name="Mchugh J."/>
            <person name="Vicente J."/>
        </authorList>
    </citation>
    <scope>NUCLEOTIDE SEQUENCE [LARGE SCALE GENOMIC DNA]</scope>
    <source>
        <strain evidence="1 2">WHRI 8984</strain>
    </source>
</reference>
<dbReference type="OrthoDB" id="9974002at2"/>